<evidence type="ECO:0000313" key="7">
    <source>
        <dbReference type="Proteomes" id="UP001206128"/>
    </source>
</evidence>
<dbReference type="InterPro" id="IPR041380">
    <property type="entry name" value="Acetyltransf_17"/>
</dbReference>
<dbReference type="EMBL" id="JAMTCK010000001">
    <property type="protein sequence ID" value="MCP2163386.1"/>
    <property type="molecule type" value="Genomic_DNA"/>
</dbReference>
<dbReference type="PANTHER" id="PTHR37817">
    <property type="entry name" value="N-ACETYLTRANSFERASE EIS"/>
    <property type="match status" value="1"/>
</dbReference>
<dbReference type="Gene3D" id="3.40.630.30">
    <property type="match status" value="2"/>
</dbReference>
<reference evidence="6" key="1">
    <citation type="submission" date="2022-06" db="EMBL/GenBank/DDBJ databases">
        <title>Genomic Encyclopedia of Archaeal and Bacterial Type Strains, Phase II (KMG-II): from individual species to whole genera.</title>
        <authorList>
            <person name="Goeker M."/>
        </authorList>
    </citation>
    <scope>NUCLEOTIDE SEQUENCE</scope>
    <source>
        <strain evidence="6">DSM 43935</strain>
    </source>
</reference>
<comment type="similarity">
    <text evidence="1 4">Belongs to the acetyltransferase Eis family.</text>
</comment>
<dbReference type="InterPro" id="IPR025559">
    <property type="entry name" value="Eis_dom"/>
</dbReference>
<comment type="caution">
    <text evidence="6">The sequence shown here is derived from an EMBL/GenBank/DDBJ whole genome shotgun (WGS) entry which is preliminary data.</text>
</comment>
<evidence type="ECO:0000259" key="5">
    <source>
        <dbReference type="PROSITE" id="PS51186"/>
    </source>
</evidence>
<dbReference type="InterPro" id="IPR016181">
    <property type="entry name" value="Acyl_CoA_acyltransferase"/>
</dbReference>
<evidence type="ECO:0000256" key="4">
    <source>
        <dbReference type="HAMAP-Rule" id="MF_01812"/>
    </source>
</evidence>
<name>A0AAE3KCX6_9PSEU</name>
<dbReference type="InterPro" id="IPR051554">
    <property type="entry name" value="Acetyltransferase_Eis"/>
</dbReference>
<organism evidence="6 7">
    <name type="scientific">Goodfellowiella coeruleoviolacea</name>
    <dbReference type="NCBI Taxonomy" id="334858"/>
    <lineage>
        <taxon>Bacteria</taxon>
        <taxon>Bacillati</taxon>
        <taxon>Actinomycetota</taxon>
        <taxon>Actinomycetes</taxon>
        <taxon>Pseudonocardiales</taxon>
        <taxon>Pseudonocardiaceae</taxon>
        <taxon>Goodfellowiella</taxon>
    </lineage>
</organism>
<dbReference type="GO" id="GO:0030649">
    <property type="term" value="P:aminoglycoside antibiotic catabolic process"/>
    <property type="evidence" value="ECO:0007669"/>
    <property type="project" value="TreeGrafter"/>
</dbReference>
<evidence type="ECO:0000256" key="1">
    <source>
        <dbReference type="ARBA" id="ARBA00009213"/>
    </source>
</evidence>
<dbReference type="AlphaFoldDB" id="A0AAE3KCX6"/>
<dbReference type="NCBIfam" id="NF002367">
    <property type="entry name" value="PRK01346.1-4"/>
    <property type="match status" value="1"/>
</dbReference>
<accession>A0AAE3KCX6</accession>
<feature type="active site" description="Proton acceptor; via carboxylate" evidence="4">
    <location>
        <position position="416"/>
    </location>
</feature>
<protein>
    <submittedName>
        <fullName evidence="6">Acetyltransferase</fullName>
    </submittedName>
</protein>
<dbReference type="Gene3D" id="3.30.1050.10">
    <property type="entry name" value="SCP2 sterol-binding domain"/>
    <property type="match status" value="1"/>
</dbReference>
<keyword evidence="2 4" id="KW-0808">Transferase</keyword>
<dbReference type="RefSeq" id="WP_253765982.1">
    <property type="nucleotide sequence ID" value="NZ_JAMTCK010000001.1"/>
</dbReference>
<dbReference type="Proteomes" id="UP001206128">
    <property type="component" value="Unassembled WGS sequence"/>
</dbReference>
<feature type="binding site" evidence="4">
    <location>
        <begin position="119"/>
        <end position="120"/>
    </location>
    <ligand>
        <name>acetyl-CoA</name>
        <dbReference type="ChEBI" id="CHEBI:57288"/>
    </ligand>
</feature>
<dbReference type="SUPFAM" id="SSF55718">
    <property type="entry name" value="SCP-like"/>
    <property type="match status" value="1"/>
</dbReference>
<sequence>MPDPFPLRPVTEDEFPAWARMIADTYGLDRSDSEVANQRAATDLTRTIAAVDGGGLVAGVSVYPRALTVPGAVLPVAGVASVGVAPTHRRRGILTSMMRRLLTDLHERGQEPIAALRPTEAAIYGRYGYGLATRGNQLRCDRRAMRFRPGTDFGDGGIRLVESGAARPLLAQVYDRVRASAVGWPDRDATHWTVRLFDEPHARDGATALRCAVHHDADGQASGYALYRHRAAQDVLGNDASTVRVLELAAASRQAHAALWRFLAGIDLVTWIEYEGAVDDPLPHLLVEPRAARSCVLDRLWVRLVDVGRALAGRRYSIPLDLVLDVEDDFCPWNTGRHRLVADGDAVRCARTTAPADVRLTSTELGAAFLGGTTLAELAAAGRVVELRPGALARASAAFRGAREPHYPGGWAFPLY</sequence>
<dbReference type="InterPro" id="IPR036527">
    <property type="entry name" value="SCP2_sterol-bd_dom_sf"/>
</dbReference>
<dbReference type="CDD" id="cd04301">
    <property type="entry name" value="NAT_SF"/>
    <property type="match status" value="1"/>
</dbReference>
<dbReference type="Pfam" id="PF13530">
    <property type="entry name" value="SCP2_2"/>
    <property type="match status" value="1"/>
</dbReference>
<feature type="binding site" evidence="4">
    <location>
        <begin position="90"/>
        <end position="95"/>
    </location>
    <ligand>
        <name>acetyl-CoA</name>
        <dbReference type="ChEBI" id="CHEBI:57288"/>
    </ligand>
</feature>
<feature type="active site" description="Proton donor" evidence="4">
    <location>
        <position position="124"/>
    </location>
</feature>
<gene>
    <name evidence="6" type="ORF">LX83_000226</name>
</gene>
<evidence type="ECO:0000313" key="6">
    <source>
        <dbReference type="EMBL" id="MCP2163386.1"/>
    </source>
</evidence>
<dbReference type="PROSITE" id="PS51186">
    <property type="entry name" value="GNAT"/>
    <property type="match status" value="1"/>
</dbReference>
<feature type="domain" description="N-acetyltransferase" evidence="5">
    <location>
        <begin position="5"/>
        <end position="150"/>
    </location>
</feature>
<dbReference type="InterPro" id="IPR022902">
    <property type="entry name" value="NAcTrfase_Eis"/>
</dbReference>
<keyword evidence="3 4" id="KW-0012">Acyltransferase</keyword>
<dbReference type="GO" id="GO:0034069">
    <property type="term" value="F:aminoglycoside N-acetyltransferase activity"/>
    <property type="evidence" value="ECO:0007669"/>
    <property type="project" value="TreeGrafter"/>
</dbReference>
<evidence type="ECO:0000256" key="2">
    <source>
        <dbReference type="ARBA" id="ARBA00022679"/>
    </source>
</evidence>
<feature type="binding site" evidence="4">
    <location>
        <begin position="82"/>
        <end position="84"/>
    </location>
    <ligand>
        <name>acetyl-CoA</name>
        <dbReference type="ChEBI" id="CHEBI:57288"/>
    </ligand>
</feature>
<evidence type="ECO:0000256" key="3">
    <source>
        <dbReference type="ARBA" id="ARBA00023315"/>
    </source>
</evidence>
<keyword evidence="7" id="KW-1185">Reference proteome</keyword>
<dbReference type="Pfam" id="PF17668">
    <property type="entry name" value="Acetyltransf_17"/>
    <property type="match status" value="1"/>
</dbReference>
<dbReference type="InterPro" id="IPR000182">
    <property type="entry name" value="GNAT_dom"/>
</dbReference>
<dbReference type="PANTHER" id="PTHR37817:SF1">
    <property type="entry name" value="N-ACETYLTRANSFERASE EIS"/>
    <property type="match status" value="1"/>
</dbReference>
<dbReference type="HAMAP" id="MF_01812">
    <property type="entry name" value="Eis"/>
    <property type="match status" value="1"/>
</dbReference>
<dbReference type="Pfam" id="PF13527">
    <property type="entry name" value="Acetyltransf_9"/>
    <property type="match status" value="1"/>
</dbReference>
<comment type="subunit">
    <text evidence="4">Homohexamer; trimer of dimers.</text>
</comment>
<proteinExistence type="inferred from homology"/>
<dbReference type="SUPFAM" id="SSF55729">
    <property type="entry name" value="Acyl-CoA N-acyltransferases (Nat)"/>
    <property type="match status" value="1"/>
</dbReference>